<dbReference type="EMBL" id="BKAL01000001">
    <property type="protein sequence ID" value="GEP67338.1"/>
    <property type="molecule type" value="Genomic_DNA"/>
</dbReference>
<accession>A0A512P805</accession>
<dbReference type="Proteomes" id="UP000321798">
    <property type="component" value="Unassembled WGS sequence"/>
</dbReference>
<dbReference type="AlphaFoldDB" id="A0A512P805"/>
<feature type="region of interest" description="Disordered" evidence="1">
    <location>
        <begin position="1"/>
        <end position="28"/>
    </location>
</feature>
<protein>
    <submittedName>
        <fullName evidence="2">Uncharacterized protein</fullName>
    </submittedName>
</protein>
<evidence type="ECO:0000256" key="1">
    <source>
        <dbReference type="SAM" id="MobiDB-lite"/>
    </source>
</evidence>
<organism evidence="2 3">
    <name type="scientific">Cellulomonas soli</name>
    <dbReference type="NCBI Taxonomy" id="931535"/>
    <lineage>
        <taxon>Bacteria</taxon>
        <taxon>Bacillati</taxon>
        <taxon>Actinomycetota</taxon>
        <taxon>Actinomycetes</taxon>
        <taxon>Micrococcales</taxon>
        <taxon>Cellulomonadaceae</taxon>
        <taxon>Cellulomonas</taxon>
    </lineage>
</organism>
<gene>
    <name evidence="2" type="ORF">CSO01_00530</name>
</gene>
<reference evidence="2 3" key="1">
    <citation type="submission" date="2019-07" db="EMBL/GenBank/DDBJ databases">
        <title>Whole genome shotgun sequence of Cellulomonas soli NBRC 109434.</title>
        <authorList>
            <person name="Hosoyama A."/>
            <person name="Uohara A."/>
            <person name="Ohji S."/>
            <person name="Ichikawa N."/>
        </authorList>
    </citation>
    <scope>NUCLEOTIDE SEQUENCE [LARGE SCALE GENOMIC DNA]</scope>
    <source>
        <strain evidence="2 3">NBRC 109434</strain>
    </source>
</reference>
<name>A0A512P805_9CELL</name>
<feature type="compositionally biased region" description="Basic and acidic residues" evidence="1">
    <location>
        <begin position="1"/>
        <end position="10"/>
    </location>
</feature>
<evidence type="ECO:0000313" key="2">
    <source>
        <dbReference type="EMBL" id="GEP67338.1"/>
    </source>
</evidence>
<comment type="caution">
    <text evidence="2">The sequence shown here is derived from an EMBL/GenBank/DDBJ whole genome shotgun (WGS) entry which is preliminary data.</text>
</comment>
<evidence type="ECO:0000313" key="3">
    <source>
        <dbReference type="Proteomes" id="UP000321798"/>
    </source>
</evidence>
<keyword evidence="3" id="KW-1185">Reference proteome</keyword>
<sequence length="234" mass="25188">MTDEGYHRMTDSTTSPVTPRAAQHGTTSSSEAAVVLRIATRLDTATFTASAIDDPLLLGPLESALTRVPRGGAVLVGSEADVVAALDPAGVHPVVLLVPADDLPSAVTPTWHTAVLEAGYVGCLVTAGWRLYVRAESADTLGPALSYPPTDAERDATQELGREAFLAEIVAWRTAALTRWSVRAYEESGKTNKDLLDELTRTTDILETVYRTFSWRVTAPLRAVQSARMRSARR</sequence>
<proteinExistence type="predicted"/>